<comment type="similarity">
    <text evidence="6">Belongs to the TRAFAC class myosin-kinesin ATPase superfamily. Kinesin family.</text>
</comment>
<reference evidence="10 11" key="1">
    <citation type="submission" date="2018-11" db="EMBL/GenBank/DDBJ databases">
        <title>Genome sequence of Apiotrichum porosum DSM 27194.</title>
        <authorList>
            <person name="Aliyu H."/>
            <person name="Gorte O."/>
            <person name="Ochsenreither K."/>
        </authorList>
    </citation>
    <scope>NUCLEOTIDE SEQUENCE [LARGE SCALE GENOMIC DNA]</scope>
    <source>
        <strain evidence="10 11">DSM 27194</strain>
    </source>
</reference>
<dbReference type="SUPFAM" id="SSF57997">
    <property type="entry name" value="Tropomyosin"/>
    <property type="match status" value="1"/>
</dbReference>
<dbReference type="OrthoDB" id="3176171at2759"/>
<keyword evidence="4 6" id="KW-0067">ATP-binding</keyword>
<feature type="region of interest" description="Disordered" evidence="8">
    <location>
        <begin position="1129"/>
        <end position="1148"/>
    </location>
</feature>
<feature type="compositionally biased region" description="Acidic residues" evidence="8">
    <location>
        <begin position="882"/>
        <end position="893"/>
    </location>
</feature>
<evidence type="ECO:0000313" key="11">
    <source>
        <dbReference type="Proteomes" id="UP000279236"/>
    </source>
</evidence>
<feature type="region of interest" description="Disordered" evidence="8">
    <location>
        <begin position="1"/>
        <end position="76"/>
    </location>
</feature>
<evidence type="ECO:0000259" key="9">
    <source>
        <dbReference type="PROSITE" id="PS50067"/>
    </source>
</evidence>
<feature type="region of interest" description="Disordered" evidence="8">
    <location>
        <begin position="1307"/>
        <end position="1407"/>
    </location>
</feature>
<dbReference type="GO" id="GO:0051231">
    <property type="term" value="P:spindle elongation"/>
    <property type="evidence" value="ECO:0007669"/>
    <property type="project" value="TreeGrafter"/>
</dbReference>
<evidence type="ECO:0000256" key="3">
    <source>
        <dbReference type="ARBA" id="ARBA00022741"/>
    </source>
</evidence>
<dbReference type="PANTHER" id="PTHR47969:SF15">
    <property type="entry name" value="CHROMOSOME-ASSOCIATED KINESIN KIF4A-RELATED"/>
    <property type="match status" value="1"/>
</dbReference>
<organism evidence="10 11">
    <name type="scientific">Apiotrichum porosum</name>
    <dbReference type="NCBI Taxonomy" id="105984"/>
    <lineage>
        <taxon>Eukaryota</taxon>
        <taxon>Fungi</taxon>
        <taxon>Dikarya</taxon>
        <taxon>Basidiomycota</taxon>
        <taxon>Agaricomycotina</taxon>
        <taxon>Tremellomycetes</taxon>
        <taxon>Trichosporonales</taxon>
        <taxon>Trichosporonaceae</taxon>
        <taxon>Apiotrichum</taxon>
    </lineage>
</organism>
<dbReference type="GO" id="GO:0005875">
    <property type="term" value="C:microtubule associated complex"/>
    <property type="evidence" value="ECO:0007669"/>
    <property type="project" value="TreeGrafter"/>
</dbReference>
<dbReference type="GO" id="GO:0005524">
    <property type="term" value="F:ATP binding"/>
    <property type="evidence" value="ECO:0007669"/>
    <property type="project" value="UniProtKB-UniRule"/>
</dbReference>
<gene>
    <name evidence="10" type="ORF">EHS24_007156</name>
</gene>
<evidence type="ECO:0000256" key="1">
    <source>
        <dbReference type="ARBA" id="ARBA00004496"/>
    </source>
</evidence>
<dbReference type="InterPro" id="IPR036961">
    <property type="entry name" value="Kinesin_motor_dom_sf"/>
</dbReference>
<dbReference type="SUPFAM" id="SSF52540">
    <property type="entry name" value="P-loop containing nucleoside triphosphate hydrolases"/>
    <property type="match status" value="1"/>
</dbReference>
<dbReference type="RefSeq" id="XP_028477423.1">
    <property type="nucleotide sequence ID" value="XM_028622531.1"/>
</dbReference>
<feature type="compositionally biased region" description="Low complexity" evidence="8">
    <location>
        <begin position="867"/>
        <end position="881"/>
    </location>
</feature>
<dbReference type="SMART" id="SM00129">
    <property type="entry name" value="KISc"/>
    <property type="match status" value="1"/>
</dbReference>
<feature type="compositionally biased region" description="Basic and acidic residues" evidence="8">
    <location>
        <begin position="322"/>
        <end position="331"/>
    </location>
</feature>
<keyword evidence="5 7" id="KW-0175">Coiled coil</keyword>
<dbReference type="GO" id="GO:0005737">
    <property type="term" value="C:cytoplasm"/>
    <property type="evidence" value="ECO:0007669"/>
    <property type="project" value="UniProtKB-SubCell"/>
</dbReference>
<keyword evidence="2" id="KW-0963">Cytoplasm</keyword>
<feature type="region of interest" description="Disordered" evidence="8">
    <location>
        <begin position="806"/>
        <end position="830"/>
    </location>
</feature>
<comment type="caution">
    <text evidence="10">The sequence shown here is derived from an EMBL/GenBank/DDBJ whole genome shotgun (WGS) entry which is preliminary data.</text>
</comment>
<proteinExistence type="inferred from homology"/>
<evidence type="ECO:0000256" key="5">
    <source>
        <dbReference type="ARBA" id="ARBA00023054"/>
    </source>
</evidence>
<keyword evidence="3 6" id="KW-0547">Nucleotide-binding</keyword>
<name>A0A427XXD6_9TREE</name>
<feature type="compositionally biased region" description="Basic and acidic residues" evidence="8">
    <location>
        <begin position="1129"/>
        <end position="1142"/>
    </location>
</feature>
<dbReference type="InterPro" id="IPR027417">
    <property type="entry name" value="P-loop_NTPase"/>
</dbReference>
<dbReference type="PANTHER" id="PTHR47969">
    <property type="entry name" value="CHROMOSOME-ASSOCIATED KINESIN KIF4A-RELATED"/>
    <property type="match status" value="1"/>
</dbReference>
<evidence type="ECO:0000313" key="10">
    <source>
        <dbReference type="EMBL" id="RSH83471.1"/>
    </source>
</evidence>
<dbReference type="GO" id="GO:0008017">
    <property type="term" value="F:microtubule binding"/>
    <property type="evidence" value="ECO:0007669"/>
    <property type="project" value="InterPro"/>
</dbReference>
<evidence type="ECO:0000256" key="4">
    <source>
        <dbReference type="ARBA" id="ARBA00022840"/>
    </source>
</evidence>
<keyword evidence="11" id="KW-1185">Reference proteome</keyword>
<feature type="domain" description="Kinesin motor" evidence="9">
    <location>
        <begin position="77"/>
        <end position="492"/>
    </location>
</feature>
<keyword evidence="6" id="KW-0505">Motor protein</keyword>
<feature type="binding site" evidence="6">
    <location>
        <begin position="175"/>
        <end position="182"/>
    </location>
    <ligand>
        <name>ATP</name>
        <dbReference type="ChEBI" id="CHEBI:30616"/>
    </ligand>
</feature>
<feature type="compositionally biased region" description="Basic and acidic residues" evidence="8">
    <location>
        <begin position="1373"/>
        <end position="1391"/>
    </location>
</feature>
<comment type="subcellular location">
    <subcellularLocation>
        <location evidence="1">Cytoplasm</location>
    </subcellularLocation>
</comment>
<dbReference type="PROSITE" id="PS00411">
    <property type="entry name" value="KINESIN_MOTOR_1"/>
    <property type="match status" value="1"/>
</dbReference>
<feature type="compositionally biased region" description="Polar residues" evidence="8">
    <location>
        <begin position="1362"/>
        <end position="1371"/>
    </location>
</feature>
<dbReference type="InterPro" id="IPR001752">
    <property type="entry name" value="Kinesin_motor_dom"/>
</dbReference>
<dbReference type="EMBL" id="RSCE01000004">
    <property type="protein sequence ID" value="RSH83471.1"/>
    <property type="molecule type" value="Genomic_DNA"/>
</dbReference>
<sequence length="1538" mass="172255">MTGPSPRRRASLVASPTPVPPSPTTSHIPRPQSAAGGQIPRPSSAAGRYRSLGAASVMSERAPEPVSSNDSETDKGQVRVVLRIRPSEPEDPAVPLRHRSVLVHPTTQTDVRVSVDPATLAGSASLASSSKRHPTFSFDRVLPEQSTQSDLYNTAAKERVEEFLRGFNVTFLAYGQTSSGKSYSMGTTGDEQDYLDLSETSRAGLIPRTVETVFRRAEEIRMASGPGASWECRVSFLELYNEDLIDLLANSNAPTNVTIRENQDGRIVWSGVREVKVSNVHEVMALLCDGSTRRRTGETNMNLTSSRSHAIFSLNLVQSRRAETSNGDDVRGTPTKRPMSVIGTPSRSTTPVFQRAPPSSFSKLARPTSMHVGGFNKANGDDEMVVITSKFNMVDLAGSERLKRTAAQGERMKEGISINSGLLALGNVISALSEPGKKGGHVPYRDSKLTRLLQDSIGGNAMTTMIACISPLEFNISETINTINYASRARRIKNAVTKNQSEVGWDDMDYLRNTVLRLRAKITTIENEPRAARRISDAVPESADDDVLQRQVVDLTDKLADLEDEFSHLQDQYFQKCREIVALSDPDTLEDDKLRQFNETIEPVVLEYEKVVTSLNGQIAELRAEAAVAQQAHEDHAGELSKTHKRLGEHESYVQELQGRLSKLTQRNDSSEAYIRDLETKFRTFTDSDDRQTEVITSLTQEIQHLKNESSKSNTYIAELESRISASEARTGDLSALVERYEREAEEREKAYRELESRLGLLDDDQQSVGLLLEELETKERKIEDLETQLQTAHTTSIAAAAEIAATQEQREAVTEPQSLSTPPDTPPVLRTIAEDSESEVDILRKENETLLLRLREAEARYELLEQAPEAAPATPTLDPPSEQDEELSEDHDTELSHSPGKRESTGESSESDTTLETPKLASRTVSPQIQDDPLNQAMQRSPYSTFRPRSIGEPRLLRPLSLSQGLSNLSYPNTQPRYSWSAPSNGLQAYDRSPKFDRSPKRQSIPFDALKPARSLQSLEIDNSLLQKTVADREAQLKQREVEIKYLKRTLEQSGANSPSQLEHNEVIGRLRKDHSDELNKMFDTHNRSMAALEEEHVAALSQVHSQLTDVTKKHEVELDKLRESHQRSFDELDERHRGEVESSTEMKTALDAAWEELATTSRRHQTERDNLTAGHHKEIADVEERHANVLGALQTELAASSAQLKSVREELAAAQEARSKAEKDLAERPEPKDMIPLDEHTFVVSAMEEMEKALTAAEDEKRQLKMKADQVRFELSRISDEHEMQRSSDLSKLAELEKRCSSLASDNAELKSLTSELQRNRDSKQSLIDRSSRTKLPPIGPPPTAPLPPVPAGREAVLSPTLTNASLSRNSHHEGSVESTRSSRYDHDQPSSPQHRPSSVLETERDKAIAEREEVLQQISEEKERYLELETQLSTEKRNNEQFTKDLIELRKNNSKLKVRVDDVNRELTELKRERDALRRDVVEMKNELADAEYERIADRQRLEGARAEVAQYKAKLDRMVDAKVSKRSDQKLKCF</sequence>
<feature type="compositionally biased region" description="Polar residues" evidence="8">
    <location>
        <begin position="343"/>
        <end position="362"/>
    </location>
</feature>
<protein>
    <recommendedName>
        <fullName evidence="9">Kinesin motor domain-containing protein</fullName>
    </recommendedName>
</protein>
<dbReference type="GO" id="GO:0007018">
    <property type="term" value="P:microtubule-based movement"/>
    <property type="evidence" value="ECO:0007669"/>
    <property type="project" value="InterPro"/>
</dbReference>
<accession>A0A427XXD6</accession>
<evidence type="ECO:0000256" key="2">
    <source>
        <dbReference type="ARBA" id="ARBA00022490"/>
    </source>
</evidence>
<dbReference type="InterPro" id="IPR027640">
    <property type="entry name" value="Kinesin-like_fam"/>
</dbReference>
<dbReference type="Gene3D" id="1.10.287.1490">
    <property type="match status" value="1"/>
</dbReference>
<feature type="coiled-coil region" evidence="7">
    <location>
        <begin position="605"/>
        <end position="681"/>
    </location>
</feature>
<feature type="region of interest" description="Disordered" evidence="8">
    <location>
        <begin position="867"/>
        <end position="953"/>
    </location>
</feature>
<dbReference type="InterPro" id="IPR019821">
    <property type="entry name" value="Kinesin_motor_CS"/>
</dbReference>
<feature type="compositionally biased region" description="Pro residues" evidence="8">
    <location>
        <begin position="1340"/>
        <end position="1353"/>
    </location>
</feature>
<feature type="coiled-coil region" evidence="7">
    <location>
        <begin position="545"/>
        <end position="572"/>
    </location>
</feature>
<dbReference type="Gene3D" id="3.40.850.10">
    <property type="entry name" value="Kinesin motor domain"/>
    <property type="match status" value="1"/>
</dbReference>
<feature type="coiled-coil region" evidence="7">
    <location>
        <begin position="734"/>
        <end position="796"/>
    </location>
</feature>
<dbReference type="GO" id="GO:0007052">
    <property type="term" value="P:mitotic spindle organization"/>
    <property type="evidence" value="ECO:0007669"/>
    <property type="project" value="TreeGrafter"/>
</dbReference>
<feature type="compositionally biased region" description="Basic residues" evidence="8">
    <location>
        <begin position="1"/>
        <end position="10"/>
    </location>
</feature>
<evidence type="ECO:0000256" key="7">
    <source>
        <dbReference type="SAM" id="Coils"/>
    </source>
</evidence>
<evidence type="ECO:0000256" key="6">
    <source>
        <dbReference type="PROSITE-ProRule" id="PRU00283"/>
    </source>
</evidence>
<dbReference type="PRINTS" id="PR00380">
    <property type="entry name" value="KINESINHEAVY"/>
</dbReference>
<feature type="coiled-coil region" evidence="7">
    <location>
        <begin position="1407"/>
        <end position="1525"/>
    </location>
</feature>
<dbReference type="Proteomes" id="UP000279236">
    <property type="component" value="Unassembled WGS sequence"/>
</dbReference>
<feature type="compositionally biased region" description="Low complexity" evidence="8">
    <location>
        <begin position="907"/>
        <end position="918"/>
    </location>
</feature>
<dbReference type="Pfam" id="PF00225">
    <property type="entry name" value="Kinesin"/>
    <property type="match status" value="2"/>
</dbReference>
<feature type="compositionally biased region" description="Polar residues" evidence="8">
    <location>
        <begin position="1392"/>
        <end position="1403"/>
    </location>
</feature>
<evidence type="ECO:0000256" key="8">
    <source>
        <dbReference type="SAM" id="MobiDB-lite"/>
    </source>
</evidence>
<dbReference type="GO" id="GO:0003777">
    <property type="term" value="F:microtubule motor activity"/>
    <property type="evidence" value="ECO:0007669"/>
    <property type="project" value="InterPro"/>
</dbReference>
<dbReference type="PROSITE" id="PS50067">
    <property type="entry name" value="KINESIN_MOTOR_2"/>
    <property type="match status" value="1"/>
</dbReference>
<feature type="region of interest" description="Disordered" evidence="8">
    <location>
        <begin position="322"/>
        <end position="365"/>
    </location>
</feature>
<dbReference type="GeneID" id="39591699"/>
<dbReference type="STRING" id="105984.A0A427XXD6"/>